<proteinExistence type="predicted"/>
<sequence length="58" mass="6660">MTEGLNIGIEDFKERNVVKKICKELVENDYISYEVPVFIDYDEWTVPTIGESDSVAFA</sequence>
<organism evidence="1 2">
    <name type="scientific">Candidatus Megaera venefica</name>
    <dbReference type="NCBI Taxonomy" id="2055910"/>
    <lineage>
        <taxon>Bacteria</taxon>
        <taxon>Pseudomonadati</taxon>
        <taxon>Pseudomonadota</taxon>
        <taxon>Alphaproteobacteria</taxon>
        <taxon>Rickettsiales</taxon>
        <taxon>Rickettsiaceae</taxon>
        <taxon>Candidatus Megaera</taxon>
    </lineage>
</organism>
<name>A0ABU5NEL5_9RICK</name>
<comment type="caution">
    <text evidence="1">The sequence shown here is derived from an EMBL/GenBank/DDBJ whole genome shotgun (WGS) entry which is preliminary data.</text>
</comment>
<dbReference type="RefSeq" id="WP_322777537.1">
    <property type="nucleotide sequence ID" value="NZ_JARJFB010000195.1"/>
</dbReference>
<reference evidence="1 2" key="1">
    <citation type="submission" date="2023-03" db="EMBL/GenBank/DDBJ databases">
        <title>Host association and intracellularity evolved multiple times independently in the Rickettsiales.</title>
        <authorList>
            <person name="Castelli M."/>
            <person name="Nardi T."/>
            <person name="Gammuto L."/>
            <person name="Bellinzona G."/>
            <person name="Sabaneyeva E."/>
            <person name="Potekhin A."/>
            <person name="Serra V."/>
            <person name="Petroni G."/>
            <person name="Sassera D."/>
        </authorList>
    </citation>
    <scope>NUCLEOTIDE SEQUENCE [LARGE SCALE GENOMIC DNA]</scope>
    <source>
        <strain evidence="1 2">Sr 2-6</strain>
    </source>
</reference>
<protein>
    <submittedName>
        <fullName evidence="1">Uncharacterized protein</fullName>
    </submittedName>
</protein>
<dbReference type="Proteomes" id="UP001291687">
    <property type="component" value="Unassembled WGS sequence"/>
</dbReference>
<evidence type="ECO:0000313" key="1">
    <source>
        <dbReference type="EMBL" id="MEA0971623.1"/>
    </source>
</evidence>
<accession>A0ABU5NEL5</accession>
<keyword evidence="2" id="KW-1185">Reference proteome</keyword>
<dbReference type="EMBL" id="JARJFB010000195">
    <property type="protein sequence ID" value="MEA0971623.1"/>
    <property type="molecule type" value="Genomic_DNA"/>
</dbReference>
<gene>
    <name evidence="1" type="ORF">Megvenef_01607</name>
</gene>
<evidence type="ECO:0000313" key="2">
    <source>
        <dbReference type="Proteomes" id="UP001291687"/>
    </source>
</evidence>